<feature type="transmembrane region" description="Helical" evidence="1">
    <location>
        <begin position="1149"/>
        <end position="1167"/>
    </location>
</feature>
<feature type="transmembrane region" description="Helical" evidence="1">
    <location>
        <begin position="1033"/>
        <end position="1062"/>
    </location>
</feature>
<dbReference type="CDD" id="cd00064">
    <property type="entry name" value="FU"/>
    <property type="match status" value="1"/>
</dbReference>
<dbReference type="InterPro" id="IPR013320">
    <property type="entry name" value="ConA-like_dom_sf"/>
</dbReference>
<proteinExistence type="predicted"/>
<dbReference type="InterPro" id="IPR006212">
    <property type="entry name" value="Furin_repeat"/>
</dbReference>
<keyword evidence="1" id="KW-0812">Transmembrane</keyword>
<comment type="caution">
    <text evidence="2">The sequence shown here is derived from an EMBL/GenBank/DDBJ whole genome shotgun (WGS) entry which is preliminary data.</text>
</comment>
<dbReference type="Gene3D" id="2.60.120.200">
    <property type="match status" value="2"/>
</dbReference>
<evidence type="ECO:0000313" key="2">
    <source>
        <dbReference type="EMBL" id="OMJ81599.1"/>
    </source>
</evidence>
<reference evidence="2 3" key="1">
    <citation type="submission" date="2016-11" db="EMBL/GenBank/DDBJ databases">
        <title>The macronuclear genome of Stentor coeruleus: a giant cell with tiny introns.</title>
        <authorList>
            <person name="Slabodnick M."/>
            <person name="Ruby J.G."/>
            <person name="Reiff S.B."/>
            <person name="Swart E.C."/>
            <person name="Gosai S."/>
            <person name="Prabakaran S."/>
            <person name="Witkowska E."/>
            <person name="Larue G.E."/>
            <person name="Fisher S."/>
            <person name="Freeman R.M."/>
            <person name="Gunawardena J."/>
            <person name="Chu W."/>
            <person name="Stover N.A."/>
            <person name="Gregory B.D."/>
            <person name="Nowacki M."/>
            <person name="Derisi J."/>
            <person name="Roy S.W."/>
            <person name="Marshall W.F."/>
            <person name="Sood P."/>
        </authorList>
    </citation>
    <scope>NUCLEOTIDE SEQUENCE [LARGE SCALE GENOMIC DNA]</scope>
    <source>
        <strain evidence="2">WM001</strain>
    </source>
</reference>
<dbReference type="SUPFAM" id="SSF49899">
    <property type="entry name" value="Concanavalin A-like lectins/glucanases"/>
    <property type="match status" value="2"/>
</dbReference>
<dbReference type="SUPFAM" id="SSF57184">
    <property type="entry name" value="Growth factor receptor domain"/>
    <property type="match status" value="2"/>
</dbReference>
<feature type="transmembrane region" description="Helical" evidence="1">
    <location>
        <begin position="1001"/>
        <end position="1021"/>
    </location>
</feature>
<dbReference type="Proteomes" id="UP000187209">
    <property type="component" value="Unassembled WGS sequence"/>
</dbReference>
<feature type="transmembrane region" description="Helical" evidence="1">
    <location>
        <begin position="1122"/>
        <end position="1142"/>
    </location>
</feature>
<feature type="transmembrane region" description="Helical" evidence="1">
    <location>
        <begin position="960"/>
        <end position="980"/>
    </location>
</feature>
<gene>
    <name evidence="2" type="ORF">SteCoe_17909</name>
</gene>
<evidence type="ECO:0000313" key="3">
    <source>
        <dbReference type="Proteomes" id="UP000187209"/>
    </source>
</evidence>
<keyword evidence="3" id="KW-1185">Reference proteome</keyword>
<organism evidence="2 3">
    <name type="scientific">Stentor coeruleus</name>
    <dbReference type="NCBI Taxonomy" id="5963"/>
    <lineage>
        <taxon>Eukaryota</taxon>
        <taxon>Sar</taxon>
        <taxon>Alveolata</taxon>
        <taxon>Ciliophora</taxon>
        <taxon>Postciliodesmatophora</taxon>
        <taxon>Heterotrichea</taxon>
        <taxon>Heterotrichida</taxon>
        <taxon>Stentoridae</taxon>
        <taxon>Stentor</taxon>
    </lineage>
</organism>
<accession>A0A1R2BXW2</accession>
<evidence type="ECO:0000256" key="1">
    <source>
        <dbReference type="SAM" id="Phobius"/>
    </source>
</evidence>
<dbReference type="EMBL" id="MPUH01000374">
    <property type="protein sequence ID" value="OMJ81599.1"/>
    <property type="molecule type" value="Genomic_DNA"/>
</dbReference>
<dbReference type="InterPro" id="IPR009030">
    <property type="entry name" value="Growth_fac_rcpt_cys_sf"/>
</dbReference>
<dbReference type="Pfam" id="PF13385">
    <property type="entry name" value="Laminin_G_3"/>
    <property type="match status" value="1"/>
</dbReference>
<dbReference type="AlphaFoldDB" id="A0A1R2BXW2"/>
<dbReference type="OrthoDB" id="327167at2759"/>
<keyword evidence="1" id="KW-0472">Membrane</keyword>
<keyword evidence="1" id="KW-1133">Transmembrane helix</keyword>
<sequence length="1244" mass="143153">MHACLCEKILEYKFGTNFGQIFYDYSGKDMHAINGDYLNPDDYDTKPTDRGAFFSPDSENLITLPPNDIAPTNFILPSSFSIVFWILVGDSHDHSIFNRIMLDNTSYINIKRQALEKKIWINLQYNNISRDSSYSNSNAFPSGRWQLFIFTMNIREANAYINHSLKLKFTIDIDYSEKNLNFKNSLGSKNLNTTSMEGYIWYFAIFDNIETSINFYGENYKPNNCNSEICPSQCDPDFIQDTELLCNLTNFDFNKYGSTQPCSENCKYGCTTSLCLDCTCNSQSCFIRDSEIICLCQKLENKESGDLNFLDDCCFEECSTCYQKLTCLTCKSKNATPLSINGCKCNDGYYRYDNLLLINEDSCRPCHPECQTCFGPSNDECFNCVHANLEGVCVEDCPLGFVKSSKTCKDNKKSSPSIKFTFTNIGDYYLDSQSSLKAYNVTETMPTPTYLRGAYFSGDSALKIQLINQMMLSHIFTFSLWINPYSISAWIFDKYLNTTMQFQLFINDSIPTVQINSNKTYKIQSSTKIKNNYWNHIFISVNHTQMSLIINYKTTDQVLFSKSIFIDSLNSEFFIGCTYSLKNMFIGFIYLIETYTYIPNINLLVIDDCSSCNLCPATKKCIPLCFSYEYWDISSSKCKDCPNACPINCKSADTCNLCADFACIKCSSFDDMSCIECSEGYEVNNTVCEKCDKGEYYENVSKKCEKCPVECLSCKSTRICSECIENSSLSYNKCICNEGYNLTSKCERNIFKASLSITQDNIITLFFSEDLSKTLEFSNLLLSIDEKAYSFQLEKLSSYSYKLTPELPNFLTKNSILKIKFTSNIISISNSLLSSDILSIQLFLTEEIKTKFKEEKIAKEAKSTAKLGITISLSITLGLTFLTFDPSSLFNFLNSAEMFYMTILFQQDINSVLLNFLLSLRTPDLLPSIYDQTVDKSKGAKMPLKLQDFGFESNLCILNAGTHLTAITLILIIFAFVKLFSYFKCLKTIMMKLNEFFRYKVFLRFWLQTYFELLIIGTFGIRYNNWENSIQIIDGTICIIILVISIKAVQFLGFLTFIYVLIKQLSNISDNEIMHLESRFGTFFEEFHLVGNWNRFFYILYIIRRSLLVLTFHFYPDKGLQPIISIVFSLIISFYAIFFKCFKSKAMNYYHFINELILAAFYAVFLIDVLLENNEMSEENVNICIKLAMSAWALNIFFSVITNFNIIFHKIKRYIMKKRTRKVVEEYVTSENNLKSKDKEAKSE</sequence>
<dbReference type="Gene3D" id="2.10.220.10">
    <property type="entry name" value="Hormone Receptor, Insulin-like Growth Factor Receptor 1, Chain A, domain 2"/>
    <property type="match status" value="2"/>
</dbReference>
<dbReference type="SMART" id="SM00261">
    <property type="entry name" value="FU"/>
    <property type="match status" value="4"/>
</dbReference>
<name>A0A1R2BXW2_9CILI</name>
<feature type="transmembrane region" description="Helical" evidence="1">
    <location>
        <begin position="1096"/>
        <end position="1116"/>
    </location>
</feature>
<feature type="transmembrane region" description="Helical" evidence="1">
    <location>
        <begin position="1187"/>
        <end position="1208"/>
    </location>
</feature>
<protein>
    <recommendedName>
        <fullName evidence="4">TNFR-Cys domain-containing protein</fullName>
    </recommendedName>
</protein>
<evidence type="ECO:0008006" key="4">
    <source>
        <dbReference type="Google" id="ProtNLM"/>
    </source>
</evidence>